<name>A0A1W6EVS1_AMPCP</name>
<organism evidence="1">
    <name type="scientific">Ampulex compressa</name>
    <name type="common">Emerald cockroach wasp</name>
    <dbReference type="NCBI Taxonomy" id="860918"/>
    <lineage>
        <taxon>Eukaryota</taxon>
        <taxon>Metazoa</taxon>
        <taxon>Ecdysozoa</taxon>
        <taxon>Arthropoda</taxon>
        <taxon>Hexapoda</taxon>
        <taxon>Insecta</taxon>
        <taxon>Pterygota</taxon>
        <taxon>Neoptera</taxon>
        <taxon>Endopterygota</taxon>
        <taxon>Hymenoptera</taxon>
        <taxon>Apocrita</taxon>
        <taxon>Aculeata</taxon>
        <taxon>Apoidea</taxon>
        <taxon>Ampulicidae</taxon>
        <taxon>Ampulicini</taxon>
        <taxon>Ampulex</taxon>
    </lineage>
</organism>
<accession>A0A1W6EVS1</accession>
<dbReference type="EMBL" id="KY563424">
    <property type="protein sequence ID" value="ARK19833.1"/>
    <property type="molecule type" value="mRNA"/>
</dbReference>
<reference evidence="1" key="1">
    <citation type="submission" date="2017-02" db="EMBL/GenBank/DDBJ databases">
        <title>Parasitoid Jewel Wasp Mounts Multi-Pronged Neurochemical Attack to Hijack a Host Brain.</title>
        <authorList>
            <person name="Arvidson R.S."/>
            <person name="Kaiser M."/>
            <person name="Libersat F."/>
            <person name="Adams M.E."/>
        </authorList>
    </citation>
    <scope>NUCLEOTIDE SEQUENCE</scope>
    <source>
        <strain evidence="1">51</strain>
    </source>
</reference>
<evidence type="ECO:0000313" key="1">
    <source>
        <dbReference type="EMBL" id="ARK19833.1"/>
    </source>
</evidence>
<dbReference type="AlphaFoldDB" id="A0A1W6EVS1"/>
<proteinExistence type="evidence at transcript level"/>
<sequence>MLPLIYCIAGTFCATLVDNVRPDILEKRRRTKALSIANEQNLYNFVYLKTHVNLYVEANLIHQIQEIVTTMGNGTFAKLEISEVQETKSGHKSPNLEVIRILHVMNCCFNDVQQKYIALLDEIVDGIDASSRYNDTLNSLPQTCEEQEDPLTCYDQGTHPLYKDVISLSSTHNTLKATEQKIIDEDIPNVKECFKKQVVRLNAAVELAAAKMPNA</sequence>
<protein>
    <submittedName>
        <fullName evidence="1">Venom protein</fullName>
    </submittedName>
</protein>